<evidence type="ECO:0000313" key="1">
    <source>
        <dbReference type="EMBL" id="KXB91665.1"/>
    </source>
</evidence>
<dbReference type="Pfam" id="PF08282">
    <property type="entry name" value="Hydrolase_3"/>
    <property type="match status" value="1"/>
</dbReference>
<dbReference type="SUPFAM" id="SSF56784">
    <property type="entry name" value="HAD-like"/>
    <property type="match status" value="1"/>
</dbReference>
<dbReference type="SFLD" id="SFLDG01140">
    <property type="entry name" value="C2.B:_Phosphomannomutase_and_P"/>
    <property type="match status" value="1"/>
</dbReference>
<dbReference type="CDD" id="cd07516">
    <property type="entry name" value="HAD_Pase"/>
    <property type="match status" value="1"/>
</dbReference>
<dbReference type="AlphaFoldDB" id="A0A134CHI1"/>
<dbReference type="EMBL" id="LSDT01000028">
    <property type="protein sequence ID" value="KXB91665.1"/>
    <property type="molecule type" value="Genomic_DNA"/>
</dbReference>
<dbReference type="NCBIfam" id="TIGR00099">
    <property type="entry name" value="Cof-subfamily"/>
    <property type="match status" value="1"/>
</dbReference>
<dbReference type="InterPro" id="IPR023214">
    <property type="entry name" value="HAD_sf"/>
</dbReference>
<evidence type="ECO:0000313" key="2">
    <source>
        <dbReference type="Proteomes" id="UP000070160"/>
    </source>
</evidence>
<dbReference type="STRING" id="1588748.HMPREF3182_00687"/>
<dbReference type="GO" id="GO:0016791">
    <property type="term" value="F:phosphatase activity"/>
    <property type="evidence" value="ECO:0007669"/>
    <property type="project" value="UniProtKB-ARBA"/>
</dbReference>
<dbReference type="GO" id="GO:0005829">
    <property type="term" value="C:cytosol"/>
    <property type="evidence" value="ECO:0007669"/>
    <property type="project" value="TreeGrafter"/>
</dbReference>
<dbReference type="NCBIfam" id="TIGR01484">
    <property type="entry name" value="HAD-SF-IIB"/>
    <property type="match status" value="1"/>
</dbReference>
<dbReference type="InterPro" id="IPR000150">
    <property type="entry name" value="Cof"/>
</dbReference>
<dbReference type="Gene3D" id="3.30.1240.10">
    <property type="match status" value="1"/>
</dbReference>
<proteinExistence type="predicted"/>
<sequence>MKTQENTRKEYTMKPYKLIACDMDETLLSSDASICQRNITAIKKALHEGIYFVPCTGRGFHSIDHILKTLHLYGQKNQYVISFNGSCITENKDFSSSYWLPLAFDLANEIYRFCTKYSLCQHIYTKNNVYIRNITPAEKAFLHNRMTYTLTDEVDLQFLRGKEEIAKLIITHTDTAVLHSIVNEMASLLHNVTTTYSSNRYLEFMPAGVNKGNGLVKLAELLHIAPEHTMAIGDNINDIEMLQAAGLAVGVHNLNPAIRTYCDVITNATNNEGAVAEAIERFILTP</sequence>
<dbReference type="GO" id="GO:0000287">
    <property type="term" value="F:magnesium ion binding"/>
    <property type="evidence" value="ECO:0007669"/>
    <property type="project" value="TreeGrafter"/>
</dbReference>
<dbReference type="PANTHER" id="PTHR10000:SF8">
    <property type="entry name" value="HAD SUPERFAMILY HYDROLASE-LIKE, TYPE 3"/>
    <property type="match status" value="1"/>
</dbReference>
<protein>
    <submittedName>
        <fullName evidence="1">Cof-like hydrolase</fullName>
    </submittedName>
</protein>
<dbReference type="PANTHER" id="PTHR10000">
    <property type="entry name" value="PHOSPHOSERINE PHOSPHATASE"/>
    <property type="match status" value="1"/>
</dbReference>
<accession>A0A134CHI1</accession>
<dbReference type="InterPro" id="IPR006379">
    <property type="entry name" value="HAD-SF_hydro_IIB"/>
</dbReference>
<dbReference type="Gene3D" id="3.40.50.1000">
    <property type="entry name" value="HAD superfamily/HAD-like"/>
    <property type="match status" value="1"/>
</dbReference>
<keyword evidence="2" id="KW-1185">Reference proteome</keyword>
<organism evidence="1 2">
    <name type="scientific">Megasphaera hutchinsoni</name>
    <dbReference type="NCBI Taxonomy" id="1588748"/>
    <lineage>
        <taxon>Bacteria</taxon>
        <taxon>Bacillati</taxon>
        <taxon>Bacillota</taxon>
        <taxon>Negativicutes</taxon>
        <taxon>Veillonellales</taxon>
        <taxon>Veillonellaceae</taxon>
        <taxon>Megasphaera</taxon>
    </lineage>
</organism>
<keyword evidence="1" id="KW-0378">Hydrolase</keyword>
<dbReference type="Proteomes" id="UP000070160">
    <property type="component" value="Unassembled WGS sequence"/>
</dbReference>
<name>A0A134CHI1_9FIRM</name>
<gene>
    <name evidence="1" type="ORF">HMPREF3182_00687</name>
</gene>
<comment type="caution">
    <text evidence="1">The sequence shown here is derived from an EMBL/GenBank/DDBJ whole genome shotgun (WGS) entry which is preliminary data.</text>
</comment>
<dbReference type="SFLD" id="SFLDS00003">
    <property type="entry name" value="Haloacid_Dehalogenase"/>
    <property type="match status" value="1"/>
</dbReference>
<dbReference type="PATRIC" id="fig|1588748.3.peg.651"/>
<dbReference type="InterPro" id="IPR036412">
    <property type="entry name" value="HAD-like_sf"/>
</dbReference>
<reference evidence="2" key="1">
    <citation type="submission" date="2016-01" db="EMBL/GenBank/DDBJ databases">
        <authorList>
            <person name="Mitreva M."/>
            <person name="Pepin K.H."/>
            <person name="Mihindukulasuriya K.A."/>
            <person name="Fulton R."/>
            <person name="Fronick C."/>
            <person name="O'Laughlin M."/>
            <person name="Miner T."/>
            <person name="Herter B."/>
            <person name="Rosa B.A."/>
            <person name="Cordes M."/>
            <person name="Tomlinson C."/>
            <person name="Wollam A."/>
            <person name="Palsikar V.B."/>
            <person name="Mardis E.R."/>
            <person name="Wilson R.K."/>
        </authorList>
    </citation>
    <scope>NUCLEOTIDE SEQUENCE [LARGE SCALE GENOMIC DNA]</scope>
    <source>
        <strain evidence="2">KA00182</strain>
    </source>
</reference>